<dbReference type="InterPro" id="IPR050748">
    <property type="entry name" value="Glycosyltrans_8_dom-fam"/>
</dbReference>
<protein>
    <submittedName>
        <fullName evidence="4">Glycosyltransferase, family 8</fullName>
    </submittedName>
</protein>
<evidence type="ECO:0000313" key="5">
    <source>
        <dbReference type="Proteomes" id="UP000004069"/>
    </source>
</evidence>
<gene>
    <name evidence="4" type="primary">arbx</name>
    <name evidence="4" type="ORF">HMPREF0493_0666</name>
</gene>
<dbReference type="Gene3D" id="3.90.550.10">
    <property type="entry name" value="Spore Coat Polysaccharide Biosynthesis Protein SpsA, Chain A"/>
    <property type="match status" value="1"/>
</dbReference>
<dbReference type="GO" id="GO:0016757">
    <property type="term" value="F:glycosyltransferase activity"/>
    <property type="evidence" value="ECO:0007669"/>
    <property type="project" value="UniProtKB-KW"/>
</dbReference>
<dbReference type="SUPFAM" id="SSF53448">
    <property type="entry name" value="Nucleotide-diphospho-sugar transferases"/>
    <property type="match status" value="1"/>
</dbReference>
<dbReference type="OrthoDB" id="5672604at2"/>
<dbReference type="InterPro" id="IPR002495">
    <property type="entry name" value="Glyco_trans_8"/>
</dbReference>
<keyword evidence="1" id="KW-0328">Glycosyltransferase</keyword>
<keyword evidence="5" id="KW-1185">Reference proteome</keyword>
<evidence type="ECO:0000256" key="3">
    <source>
        <dbReference type="ARBA" id="ARBA00022723"/>
    </source>
</evidence>
<proteinExistence type="predicted"/>
<evidence type="ECO:0000313" key="4">
    <source>
        <dbReference type="EMBL" id="EFG55704.1"/>
    </source>
</evidence>
<dbReference type="eggNOG" id="COG1442">
    <property type="taxonomic scope" value="Bacteria"/>
</dbReference>
<evidence type="ECO:0000256" key="2">
    <source>
        <dbReference type="ARBA" id="ARBA00022679"/>
    </source>
</evidence>
<dbReference type="STRING" id="83683.B1745_00455"/>
<sequence>MNILFCGDQHAEDGVLISTLSLLKNTNEELHLYVLTMELPGNQYQPFSKHAADFIRSLLVEKNKNNTLELIDCSRLFVKQPPTANMGTRFTPYAMLRLFADQLPQIPDRVLYLDDDIIIRKDISAFYHQDLGHMELVGVLDYWGRFFFHNWKSKRVFDYMNSGVLLFNMPEIKQTKLFAKVRHMMQVKKMFLPDQSAINKLAVRKRIAPRKYNEQYHLRPDTMIQHFTTSFRFKPYFHTLTVKPWDVERVHSVLHLHEYDDLLEQYLNLKNKLS</sequence>
<reference evidence="4 5" key="1">
    <citation type="submission" date="2010-04" db="EMBL/GenBank/DDBJ databases">
        <authorList>
            <person name="Muzny D."/>
            <person name="Qin X."/>
            <person name="Deng J."/>
            <person name="Jiang H."/>
            <person name="Liu Y."/>
            <person name="Qu J."/>
            <person name="Song X.-Z."/>
            <person name="Zhang L."/>
            <person name="Thornton R."/>
            <person name="Coyle M."/>
            <person name="Francisco L."/>
            <person name="Jackson L."/>
            <person name="Javaid M."/>
            <person name="Korchina V."/>
            <person name="Kovar C."/>
            <person name="Mata R."/>
            <person name="Mathew T."/>
            <person name="Ngo R."/>
            <person name="Nguyen L."/>
            <person name="Nguyen N."/>
            <person name="Okwuonu G."/>
            <person name="Ongeri F."/>
            <person name="Pham C."/>
            <person name="Simmons D."/>
            <person name="Wilczek-Boney K."/>
            <person name="Hale W."/>
            <person name="Jakkamsetti A."/>
            <person name="Pham P."/>
            <person name="Ruth R."/>
            <person name="San Lucas F."/>
            <person name="Warren J."/>
            <person name="Zhang J."/>
            <person name="Zhao Z."/>
            <person name="Zhou C."/>
            <person name="Zhu D."/>
            <person name="Lee S."/>
            <person name="Bess C."/>
            <person name="Blankenburg K."/>
            <person name="Forbes L."/>
            <person name="Fu Q."/>
            <person name="Gubbala S."/>
            <person name="Hirani K."/>
            <person name="Jayaseelan J.C."/>
            <person name="Lara F."/>
            <person name="Munidasa M."/>
            <person name="Palculict T."/>
            <person name="Patil S."/>
            <person name="Pu L.-L."/>
            <person name="Saada N."/>
            <person name="Tang L."/>
            <person name="Weissenberger G."/>
            <person name="Zhu Y."/>
            <person name="Hemphill L."/>
            <person name="Shang Y."/>
            <person name="Youmans B."/>
            <person name="Ayvaz T."/>
            <person name="Ross M."/>
            <person name="Santibanez J."/>
            <person name="Aqrawi P."/>
            <person name="Gross S."/>
            <person name="Joshi V."/>
            <person name="Fowler G."/>
            <person name="Nazareth L."/>
            <person name="Reid J."/>
            <person name="Worley K."/>
            <person name="Petrosino J."/>
            <person name="Highlander S."/>
            <person name="Gibbs R."/>
        </authorList>
    </citation>
    <scope>NUCLEOTIDE SEQUENCE [LARGE SCALE GENOMIC DNA]</scope>
    <source>
        <strain evidence="4 5">DSM 11664</strain>
    </source>
</reference>
<dbReference type="GO" id="GO:0046872">
    <property type="term" value="F:metal ion binding"/>
    <property type="evidence" value="ECO:0007669"/>
    <property type="project" value="UniProtKB-KW"/>
</dbReference>
<dbReference type="CAZy" id="GT8">
    <property type="family name" value="Glycosyltransferase Family 8"/>
</dbReference>
<keyword evidence="2 4" id="KW-0808">Transferase</keyword>
<keyword evidence="3" id="KW-0479">Metal-binding</keyword>
<dbReference type="Pfam" id="PF01501">
    <property type="entry name" value="Glyco_transf_8"/>
    <property type="match status" value="1"/>
</dbReference>
<dbReference type="RefSeq" id="WP_006351819.1">
    <property type="nucleotide sequence ID" value="NZ_ADNY01000025.1"/>
</dbReference>
<accession>D4YT05</accession>
<dbReference type="PANTHER" id="PTHR13778:SF47">
    <property type="entry name" value="LIPOPOLYSACCHARIDE 1,3-GALACTOSYLTRANSFERASE"/>
    <property type="match status" value="1"/>
</dbReference>
<organism evidence="4 5">
    <name type="scientific">Lactobacillus amylolyticus DSM 11664</name>
    <dbReference type="NCBI Taxonomy" id="585524"/>
    <lineage>
        <taxon>Bacteria</taxon>
        <taxon>Bacillati</taxon>
        <taxon>Bacillota</taxon>
        <taxon>Bacilli</taxon>
        <taxon>Lactobacillales</taxon>
        <taxon>Lactobacillaceae</taxon>
        <taxon>Lactobacillus</taxon>
    </lineage>
</organism>
<dbReference type="PANTHER" id="PTHR13778">
    <property type="entry name" value="GLYCOSYLTRANSFERASE 8 DOMAIN-CONTAINING PROTEIN"/>
    <property type="match status" value="1"/>
</dbReference>
<name>D4YT05_9LACO</name>
<dbReference type="InterPro" id="IPR029044">
    <property type="entry name" value="Nucleotide-diphossugar_trans"/>
</dbReference>
<comment type="caution">
    <text evidence="4">The sequence shown here is derived from an EMBL/GenBank/DDBJ whole genome shotgun (WGS) entry which is preliminary data.</text>
</comment>
<dbReference type="EMBL" id="ADNY01000025">
    <property type="protein sequence ID" value="EFG55704.1"/>
    <property type="molecule type" value="Genomic_DNA"/>
</dbReference>
<dbReference type="Proteomes" id="UP000004069">
    <property type="component" value="Unassembled WGS sequence"/>
</dbReference>
<dbReference type="AlphaFoldDB" id="D4YT05"/>
<evidence type="ECO:0000256" key="1">
    <source>
        <dbReference type="ARBA" id="ARBA00022676"/>
    </source>
</evidence>